<dbReference type="Gene3D" id="3.30.9.10">
    <property type="entry name" value="D-Amino Acid Oxidase, subunit A, domain 2"/>
    <property type="match status" value="2"/>
</dbReference>
<dbReference type="EMBL" id="AEAH01000353">
    <property type="protein sequence ID" value="EGH28902.1"/>
    <property type="molecule type" value="Genomic_DNA"/>
</dbReference>
<organism evidence="5 6">
    <name type="scientific">Pseudomonas syringae pv. japonica str. M301072</name>
    <dbReference type="NCBI Taxonomy" id="629262"/>
    <lineage>
        <taxon>Bacteria</taxon>
        <taxon>Pseudomonadati</taxon>
        <taxon>Pseudomonadota</taxon>
        <taxon>Gammaproteobacteria</taxon>
        <taxon>Pseudomonadales</taxon>
        <taxon>Pseudomonadaceae</taxon>
        <taxon>Pseudomonas</taxon>
        <taxon>Pseudomonas syringae</taxon>
    </lineage>
</organism>
<reference evidence="5 6" key="1">
    <citation type="journal article" date="2011" name="PLoS Pathog.">
        <title>Dynamic evolution of pathogenicity revealed by sequencing and comparative genomics of 19 Pseudomonas syringae isolates.</title>
        <authorList>
            <person name="Baltrus D.A."/>
            <person name="Nishimura M.T."/>
            <person name="Romanchuk A."/>
            <person name="Chang J.H."/>
            <person name="Mukhtar M.S."/>
            <person name="Cherkis K."/>
            <person name="Roach J."/>
            <person name="Grant S.R."/>
            <person name="Jones C.D."/>
            <person name="Dangl J.L."/>
        </authorList>
    </citation>
    <scope>NUCLEOTIDE SEQUENCE [LARGE SCALE GENOMIC DNA]</scope>
    <source>
        <strain evidence="6">M301072PT</strain>
    </source>
</reference>
<gene>
    <name evidence="5" type="ORF">PSYJA_07973</name>
</gene>
<dbReference type="GO" id="GO:0008718">
    <property type="term" value="F:D-amino-acid dehydrogenase activity"/>
    <property type="evidence" value="ECO:0007669"/>
    <property type="project" value="TreeGrafter"/>
</dbReference>
<name>F3FFB6_PSESX</name>
<keyword evidence="3" id="KW-0812">Transmembrane</keyword>
<feature type="domain" description="FAD dependent oxidoreductase" evidence="4">
    <location>
        <begin position="20"/>
        <end position="414"/>
    </location>
</feature>
<evidence type="ECO:0000256" key="2">
    <source>
        <dbReference type="ARBA" id="ARBA00023002"/>
    </source>
</evidence>
<dbReference type="GO" id="GO:0055130">
    <property type="term" value="P:D-alanine catabolic process"/>
    <property type="evidence" value="ECO:0007669"/>
    <property type="project" value="TreeGrafter"/>
</dbReference>
<keyword evidence="2" id="KW-0560">Oxidoreductase</keyword>
<dbReference type="HOGENOM" id="CLU_007884_4_3_6"/>
<dbReference type="Proteomes" id="UP000004471">
    <property type="component" value="Unassembled WGS sequence"/>
</dbReference>
<accession>F3FFB6</accession>
<dbReference type="InterPro" id="IPR006076">
    <property type="entry name" value="FAD-dep_OxRdtase"/>
</dbReference>
<feature type="transmembrane region" description="Helical" evidence="3">
    <location>
        <begin position="12"/>
        <end position="37"/>
    </location>
</feature>
<dbReference type="InterPro" id="IPR036188">
    <property type="entry name" value="FAD/NAD-bd_sf"/>
</dbReference>
<dbReference type="GO" id="GO:0005737">
    <property type="term" value="C:cytoplasm"/>
    <property type="evidence" value="ECO:0007669"/>
    <property type="project" value="TreeGrafter"/>
</dbReference>
<dbReference type="PATRIC" id="fig|629262.5.peg.1343"/>
<dbReference type="AlphaFoldDB" id="F3FFB6"/>
<dbReference type="Gene3D" id="3.50.50.60">
    <property type="entry name" value="FAD/NAD(P)-binding domain"/>
    <property type="match status" value="2"/>
</dbReference>
<evidence type="ECO:0000313" key="5">
    <source>
        <dbReference type="EMBL" id="EGH28902.1"/>
    </source>
</evidence>
<proteinExistence type="inferred from homology"/>
<dbReference type="PANTHER" id="PTHR13847:SF280">
    <property type="entry name" value="D-AMINO ACID DEHYDROGENASE"/>
    <property type="match status" value="1"/>
</dbReference>
<evidence type="ECO:0000256" key="1">
    <source>
        <dbReference type="ARBA" id="ARBA00009410"/>
    </source>
</evidence>
<comment type="similarity">
    <text evidence="1">Belongs to the DadA oxidoreductase family.</text>
</comment>
<keyword evidence="3" id="KW-1133">Transmembrane helix</keyword>
<evidence type="ECO:0000313" key="6">
    <source>
        <dbReference type="Proteomes" id="UP000004471"/>
    </source>
</evidence>
<dbReference type="PANTHER" id="PTHR13847">
    <property type="entry name" value="SARCOSINE DEHYDROGENASE-RELATED"/>
    <property type="match status" value="1"/>
</dbReference>
<comment type="caution">
    <text evidence="5">The sequence shown here is derived from an EMBL/GenBank/DDBJ whole genome shotgun (WGS) entry which is preliminary data.</text>
</comment>
<sequence length="477" mass="50661">MAPSISPVQTSVVLPAATTVVVIGGGIIGLTAALSLAERGIPVTVLEKGRIAGEQSSRNLGWIRKMGRAKPDLPLSIAAEKLWGTMSQRLNADVGYRQTGILYTASSASEMASHQEWLDSVADASLDSRLVTGREIADLSPGCTVDWAGGIYTASDGRAEPTLASSAIARAAIAKGVIIVENCAVRALSMSAGKVSGVVTERGEVRCDNVILSGGMWSRRFLATLGVQLLTLPVVASVLRTAPLTIEGMTEVAVGTPDISFRKHQDGGYIITNRGAFMVPIVPDSLLIGHHYLSPLRSQWKNMNLSLGREFMTELALSRRSSNEGTSAFEQRRTIDPTVNHGLNLAALRTLTEAWPAFKKATIELEWAGMIDVTPDGLPVISPVDKIPGLTLASGFSGHGFGTSPAAGQLVADLVTGDTPIVDPPPYHLKAPAKLIKPGNQEYISNKAPPRTPKLQHRRGYFPSKIASPSLIQSLEQ</sequence>
<evidence type="ECO:0000256" key="3">
    <source>
        <dbReference type="SAM" id="Phobius"/>
    </source>
</evidence>
<dbReference type="SUPFAM" id="SSF51905">
    <property type="entry name" value="FAD/NAD(P)-binding domain"/>
    <property type="match status" value="1"/>
</dbReference>
<keyword evidence="3" id="KW-0472">Membrane</keyword>
<dbReference type="Pfam" id="PF01266">
    <property type="entry name" value="DAO"/>
    <property type="match status" value="1"/>
</dbReference>
<evidence type="ECO:0000259" key="4">
    <source>
        <dbReference type="Pfam" id="PF01266"/>
    </source>
</evidence>
<protein>
    <submittedName>
        <fullName evidence="5">FAD dependent oxidoreductase</fullName>
    </submittedName>
</protein>
<dbReference type="GO" id="GO:0005886">
    <property type="term" value="C:plasma membrane"/>
    <property type="evidence" value="ECO:0007669"/>
    <property type="project" value="TreeGrafter"/>
</dbReference>